<keyword evidence="2" id="KW-0547">Nucleotide-binding</keyword>
<dbReference type="Proteomes" id="UP000285278">
    <property type="component" value="Unassembled WGS sequence"/>
</dbReference>
<keyword evidence="1" id="KW-0813">Transport</keyword>
<keyword evidence="6" id="KW-1185">Reference proteome</keyword>
<dbReference type="PANTHER" id="PTHR42794">
    <property type="entry name" value="HEMIN IMPORT ATP-BINDING PROTEIN HMUV"/>
    <property type="match status" value="1"/>
</dbReference>
<accession>A0A418Q5M4</accession>
<dbReference type="CDD" id="cd03214">
    <property type="entry name" value="ABC_Iron-Siderophores_B12_Hemin"/>
    <property type="match status" value="1"/>
</dbReference>
<feature type="domain" description="ABC transporter" evidence="4">
    <location>
        <begin position="10"/>
        <end position="246"/>
    </location>
</feature>
<comment type="caution">
    <text evidence="5">The sequence shown here is derived from an EMBL/GenBank/DDBJ whole genome shotgun (WGS) entry which is preliminary data.</text>
</comment>
<dbReference type="SUPFAM" id="SSF52540">
    <property type="entry name" value="P-loop containing nucleoside triphosphate hydrolases"/>
    <property type="match status" value="1"/>
</dbReference>
<evidence type="ECO:0000256" key="1">
    <source>
        <dbReference type="ARBA" id="ARBA00022448"/>
    </source>
</evidence>
<name>A0A418Q5M4_9CORY</name>
<gene>
    <name evidence="5" type="ORF">D3M95_08685</name>
</gene>
<dbReference type="OrthoDB" id="3579586at2"/>
<evidence type="ECO:0000313" key="6">
    <source>
        <dbReference type="Proteomes" id="UP000285278"/>
    </source>
</evidence>
<dbReference type="RefSeq" id="WP_039910871.1">
    <property type="nucleotide sequence ID" value="NZ_CBCRUA010000019.1"/>
</dbReference>
<dbReference type="InterPro" id="IPR027417">
    <property type="entry name" value="P-loop_NTPase"/>
</dbReference>
<dbReference type="InterPro" id="IPR003593">
    <property type="entry name" value="AAA+_ATPase"/>
</dbReference>
<proteinExistence type="predicted"/>
<evidence type="ECO:0000256" key="3">
    <source>
        <dbReference type="ARBA" id="ARBA00022840"/>
    </source>
</evidence>
<keyword evidence="3 5" id="KW-0067">ATP-binding</keyword>
<sequence>MVTNTPHVRLTVDNLTSRYGRRTVLRGVSLDLDSGEHGKVVGLLGPNAAGKSTLIKTLAGVKKPAAGHLDLTVADTTIRGQSLRRAIGYVPQDLPSSAALTAFETVVISARGASSWSVSDQVLHRAEAALVRLGIEHVAHRSVAELSGGQRQLVAVAQALAREPEVLLLDEPTSALDLRHQISLLTEVRSVVAERDCLAIVAIHDLNLATRYCDELVVMTGGQVVATGEPADIVDENLLRAVYQVDATVLTHDGVPVVSPHVSGG</sequence>
<evidence type="ECO:0000259" key="4">
    <source>
        <dbReference type="PROSITE" id="PS50893"/>
    </source>
</evidence>
<dbReference type="InterPro" id="IPR003439">
    <property type="entry name" value="ABC_transporter-like_ATP-bd"/>
</dbReference>
<organism evidence="5 6">
    <name type="scientific">Corynebacterium falsenii</name>
    <dbReference type="NCBI Taxonomy" id="108486"/>
    <lineage>
        <taxon>Bacteria</taxon>
        <taxon>Bacillati</taxon>
        <taxon>Actinomycetota</taxon>
        <taxon>Actinomycetes</taxon>
        <taxon>Mycobacteriales</taxon>
        <taxon>Corynebacteriaceae</taxon>
        <taxon>Corynebacterium</taxon>
    </lineage>
</organism>
<protein>
    <submittedName>
        <fullName evidence="5">ABC transporter ATP-binding protein</fullName>
    </submittedName>
</protein>
<dbReference type="EMBL" id="QXJK01000010">
    <property type="protein sequence ID" value="RIX33968.1"/>
    <property type="molecule type" value="Genomic_DNA"/>
</dbReference>
<dbReference type="AlphaFoldDB" id="A0A418Q5M4"/>
<dbReference type="PANTHER" id="PTHR42794:SF2">
    <property type="entry name" value="ABC TRANSPORTER ATP-BINDING PROTEIN"/>
    <property type="match status" value="1"/>
</dbReference>
<dbReference type="FunFam" id="3.40.50.300:FF:000134">
    <property type="entry name" value="Iron-enterobactin ABC transporter ATP-binding protein"/>
    <property type="match status" value="1"/>
</dbReference>
<dbReference type="InterPro" id="IPR017871">
    <property type="entry name" value="ABC_transporter-like_CS"/>
</dbReference>
<dbReference type="PROSITE" id="PS00211">
    <property type="entry name" value="ABC_TRANSPORTER_1"/>
    <property type="match status" value="1"/>
</dbReference>
<evidence type="ECO:0000256" key="2">
    <source>
        <dbReference type="ARBA" id="ARBA00022741"/>
    </source>
</evidence>
<evidence type="ECO:0000313" key="5">
    <source>
        <dbReference type="EMBL" id="RIX33968.1"/>
    </source>
</evidence>
<dbReference type="GO" id="GO:0016887">
    <property type="term" value="F:ATP hydrolysis activity"/>
    <property type="evidence" value="ECO:0007669"/>
    <property type="project" value="InterPro"/>
</dbReference>
<dbReference type="PROSITE" id="PS50893">
    <property type="entry name" value="ABC_TRANSPORTER_2"/>
    <property type="match status" value="1"/>
</dbReference>
<dbReference type="Pfam" id="PF00005">
    <property type="entry name" value="ABC_tran"/>
    <property type="match status" value="1"/>
</dbReference>
<dbReference type="SMART" id="SM00382">
    <property type="entry name" value="AAA"/>
    <property type="match status" value="1"/>
</dbReference>
<dbReference type="GO" id="GO:0005524">
    <property type="term" value="F:ATP binding"/>
    <property type="evidence" value="ECO:0007669"/>
    <property type="project" value="UniProtKB-KW"/>
</dbReference>
<dbReference type="STRING" id="1451189.CFAL_02790"/>
<reference evidence="5 6" key="1">
    <citation type="submission" date="2018-09" db="EMBL/GenBank/DDBJ databases">
        <title>Optimization and identification of Corynebacterium falsenii FN1-14 from fish paste.</title>
        <authorList>
            <person name="Daroonpunt R."/>
            <person name="Tanasupawat S."/>
        </authorList>
    </citation>
    <scope>NUCLEOTIDE SEQUENCE [LARGE SCALE GENOMIC DNA]</scope>
    <source>
        <strain evidence="5 6">FN1-14</strain>
    </source>
</reference>
<dbReference type="Gene3D" id="3.40.50.300">
    <property type="entry name" value="P-loop containing nucleotide triphosphate hydrolases"/>
    <property type="match status" value="1"/>
</dbReference>